<dbReference type="FunFam" id="3.30.70.360:FF:000009">
    <property type="entry name" value="aminoacylase-1 isoform X1"/>
    <property type="match status" value="1"/>
</dbReference>
<dbReference type="Pfam" id="PF01546">
    <property type="entry name" value="Peptidase_M20"/>
    <property type="match status" value="1"/>
</dbReference>
<dbReference type="InterPro" id="IPR052083">
    <property type="entry name" value="Aminoacylase-1_M20A"/>
</dbReference>
<dbReference type="GO" id="GO:0006520">
    <property type="term" value="P:amino acid metabolic process"/>
    <property type="evidence" value="ECO:0007669"/>
    <property type="project" value="InterPro"/>
</dbReference>
<dbReference type="GO" id="GO:0005737">
    <property type="term" value="C:cytoplasm"/>
    <property type="evidence" value="ECO:0007669"/>
    <property type="project" value="InterPro"/>
</dbReference>
<dbReference type="SUPFAM" id="SSF53187">
    <property type="entry name" value="Zn-dependent exopeptidases"/>
    <property type="match status" value="1"/>
</dbReference>
<dbReference type="Gene3D" id="3.30.70.360">
    <property type="match status" value="1"/>
</dbReference>
<keyword evidence="2" id="KW-0479">Metal-binding</keyword>
<feature type="binding site" evidence="2">
    <location>
        <position position="403"/>
    </location>
    <ligand>
        <name>Zn(2+)</name>
        <dbReference type="ChEBI" id="CHEBI:29105"/>
        <label>2</label>
    </ligand>
</feature>
<feature type="binding site" evidence="2">
    <location>
        <position position="109"/>
    </location>
    <ligand>
        <name>Zn(2+)</name>
        <dbReference type="ChEBI" id="CHEBI:29105"/>
        <label>1</label>
    </ligand>
</feature>
<keyword evidence="3" id="KW-0732">Signal</keyword>
<proteinExistence type="predicted"/>
<accession>A0A0K9Q118</accession>
<feature type="binding site" evidence="2">
    <location>
        <position position="134"/>
    </location>
    <ligand>
        <name>Zn(2+)</name>
        <dbReference type="ChEBI" id="CHEBI:29105"/>
        <label>1</label>
    </ligand>
</feature>
<evidence type="ECO:0000313" key="4">
    <source>
        <dbReference type="EMBL" id="KMZ74125.1"/>
    </source>
</evidence>
<feature type="signal peptide" evidence="3">
    <location>
        <begin position="1"/>
        <end position="20"/>
    </location>
</feature>
<comment type="cofactor">
    <cofactor evidence="2">
        <name>Zn(2+)</name>
        <dbReference type="ChEBI" id="CHEBI:29105"/>
    </cofactor>
    <text evidence="2">Binds 2 Zn(2+) ions per subunit.</text>
</comment>
<dbReference type="PANTHER" id="PTHR45892:SF3">
    <property type="entry name" value="PUTATIVE-RELATED"/>
    <property type="match status" value="1"/>
</dbReference>
<comment type="caution">
    <text evidence="4">The sequence shown here is derived from an EMBL/GenBank/DDBJ whole genome shotgun (WGS) entry which is preliminary data.</text>
</comment>
<dbReference type="AlphaFoldDB" id="A0A0K9Q118"/>
<feature type="active site" description="Proton acceptor" evidence="1">
    <location>
        <position position="168"/>
    </location>
</feature>
<feature type="active site" evidence="1">
    <location>
        <position position="111"/>
    </location>
</feature>
<dbReference type="EMBL" id="LFYR01000429">
    <property type="protein sequence ID" value="KMZ74125.1"/>
    <property type="molecule type" value="Genomic_DNA"/>
</dbReference>
<evidence type="ECO:0000256" key="2">
    <source>
        <dbReference type="PIRSR" id="PIRSR036696-2"/>
    </source>
</evidence>
<dbReference type="PANTHER" id="PTHR45892">
    <property type="entry name" value="AMINOACYLASE-1"/>
    <property type="match status" value="1"/>
</dbReference>
<sequence length="443" mass="49667">MAVDLSAALLLLLLYGHVERSITTVGVDPQQTVHLLQEQQVSHFQQYLQIRTAHPNPDYTSAISFLTSIANHTAPSTIRTIEFVPGKPLLILTYLGSDPSLPSILLNSHMDSVPADVDRWSHPPFAAFTRRAQDDKCIGVQYLEALRVLKTEGFVPVRTVNVVFTPDEKITGIDGWVEFAVSREFRELNVGFMLDEGQASPSEDFRVFYSERTRWRLILKAHGLPGHGSKLYDGSALENLMDAAMEISRFRDSQFDLVKSGISLPSDVISINPMYMEAGTPSNTGFQMNMQPSEGEMGFDVHLPPTVDPDDLRTRFAEWAPRTKNMSYMVIEDGPIRSYTGRLLITPTDSSNPWWIAFEQAITQSGGKLAKPEVLSLTTDSRFARQLDIPTLGFSPMVNTLLHQHNEFLQDYVFLQGIQVYTHVIRALSSLLDESMLTESTIM</sequence>
<feature type="binding site" evidence="2">
    <location>
        <position position="196"/>
    </location>
    <ligand>
        <name>Zn(2+)</name>
        <dbReference type="ChEBI" id="CHEBI:29105"/>
        <label>1</label>
    </ligand>
</feature>
<organism evidence="4 5">
    <name type="scientific">Zostera marina</name>
    <name type="common">Eelgrass</name>
    <dbReference type="NCBI Taxonomy" id="29655"/>
    <lineage>
        <taxon>Eukaryota</taxon>
        <taxon>Viridiplantae</taxon>
        <taxon>Streptophyta</taxon>
        <taxon>Embryophyta</taxon>
        <taxon>Tracheophyta</taxon>
        <taxon>Spermatophyta</taxon>
        <taxon>Magnoliopsida</taxon>
        <taxon>Liliopsida</taxon>
        <taxon>Zosteraceae</taxon>
        <taxon>Zostera</taxon>
    </lineage>
</organism>
<feature type="chain" id="PRO_5005528056" evidence="3">
    <location>
        <begin position="21"/>
        <end position="443"/>
    </location>
</feature>
<dbReference type="InterPro" id="IPR002933">
    <property type="entry name" value="Peptidase_M20"/>
</dbReference>
<keyword evidence="5" id="KW-1185">Reference proteome</keyword>
<protein>
    <submittedName>
        <fullName evidence="4">Aminoacylase</fullName>
    </submittedName>
</protein>
<name>A0A0K9Q118_ZOSMR</name>
<dbReference type="InterPro" id="IPR010159">
    <property type="entry name" value="N-acyl_aa_amidohydrolase"/>
</dbReference>
<dbReference type="GO" id="GO:0046872">
    <property type="term" value="F:metal ion binding"/>
    <property type="evidence" value="ECO:0007669"/>
    <property type="project" value="UniProtKB-KW"/>
</dbReference>
<evidence type="ECO:0000256" key="3">
    <source>
        <dbReference type="SAM" id="SignalP"/>
    </source>
</evidence>
<dbReference type="STRING" id="29655.A0A0K9Q118"/>
<dbReference type="OrthoDB" id="3064516at2759"/>
<feature type="binding site" evidence="2">
    <location>
        <position position="134"/>
    </location>
    <ligand>
        <name>Zn(2+)</name>
        <dbReference type="ChEBI" id="CHEBI:29105"/>
        <label>2</label>
    </ligand>
</feature>
<dbReference type="NCBIfam" id="TIGR01880">
    <property type="entry name" value="Ac-peptdase-euk"/>
    <property type="match status" value="1"/>
</dbReference>
<keyword evidence="2" id="KW-0862">Zinc</keyword>
<dbReference type="PIRSF" id="PIRSF036696">
    <property type="entry name" value="ACY-1"/>
    <property type="match status" value="1"/>
</dbReference>
<reference evidence="5" key="1">
    <citation type="journal article" date="2016" name="Nature">
        <title>The genome of the seagrass Zostera marina reveals angiosperm adaptation to the sea.</title>
        <authorList>
            <person name="Olsen J.L."/>
            <person name="Rouze P."/>
            <person name="Verhelst B."/>
            <person name="Lin Y.-C."/>
            <person name="Bayer T."/>
            <person name="Collen J."/>
            <person name="Dattolo E."/>
            <person name="De Paoli E."/>
            <person name="Dittami S."/>
            <person name="Maumus F."/>
            <person name="Michel G."/>
            <person name="Kersting A."/>
            <person name="Lauritano C."/>
            <person name="Lohaus R."/>
            <person name="Toepel M."/>
            <person name="Tonon T."/>
            <person name="Vanneste K."/>
            <person name="Amirebrahimi M."/>
            <person name="Brakel J."/>
            <person name="Bostroem C."/>
            <person name="Chovatia M."/>
            <person name="Grimwood J."/>
            <person name="Jenkins J.W."/>
            <person name="Jueterbock A."/>
            <person name="Mraz A."/>
            <person name="Stam W.T."/>
            <person name="Tice H."/>
            <person name="Bornberg-Bauer E."/>
            <person name="Green P.J."/>
            <person name="Pearson G.A."/>
            <person name="Procaccini G."/>
            <person name="Duarte C.M."/>
            <person name="Schmutz J."/>
            <person name="Reusch T.B.H."/>
            <person name="Van de Peer Y."/>
        </authorList>
    </citation>
    <scope>NUCLEOTIDE SEQUENCE [LARGE SCALE GENOMIC DNA]</scope>
    <source>
        <strain evidence="5">cv. Finnish</strain>
    </source>
</reference>
<evidence type="ECO:0000313" key="5">
    <source>
        <dbReference type="Proteomes" id="UP000036987"/>
    </source>
</evidence>
<dbReference type="Gene3D" id="3.40.630.10">
    <property type="entry name" value="Zn peptidases"/>
    <property type="match status" value="1"/>
</dbReference>
<dbReference type="OMA" id="MDCVETI"/>
<dbReference type="GO" id="GO:0004046">
    <property type="term" value="F:aminoacylase activity"/>
    <property type="evidence" value="ECO:0000318"/>
    <property type="project" value="GO_Central"/>
</dbReference>
<dbReference type="Gene3D" id="1.10.150.900">
    <property type="match status" value="1"/>
</dbReference>
<dbReference type="Proteomes" id="UP000036987">
    <property type="component" value="Unassembled WGS sequence"/>
</dbReference>
<gene>
    <name evidence="4" type="ORF">ZOSMA_135G00540</name>
</gene>
<evidence type="ECO:0000256" key="1">
    <source>
        <dbReference type="PIRSR" id="PIRSR036696-1"/>
    </source>
</evidence>